<keyword evidence="2" id="KW-1185">Reference proteome</keyword>
<reference evidence="1" key="1">
    <citation type="submission" date="2019-03" db="EMBL/GenBank/DDBJ databases">
        <title>WGS assembly of Setaria viridis.</title>
        <authorList>
            <person name="Huang P."/>
            <person name="Jenkins J."/>
            <person name="Grimwood J."/>
            <person name="Barry K."/>
            <person name="Healey A."/>
            <person name="Mamidi S."/>
            <person name="Sreedasyam A."/>
            <person name="Shu S."/>
            <person name="Feldman M."/>
            <person name="Wu J."/>
            <person name="Yu Y."/>
            <person name="Chen C."/>
            <person name="Johnson J."/>
            <person name="Rokhsar D."/>
            <person name="Baxter I."/>
            <person name="Schmutz J."/>
            <person name="Brutnell T."/>
            <person name="Kellogg E."/>
        </authorList>
    </citation>
    <scope>NUCLEOTIDE SEQUENCE [LARGE SCALE GENOMIC DNA]</scope>
</reference>
<dbReference type="Proteomes" id="UP000298652">
    <property type="component" value="Chromosome 7"/>
</dbReference>
<name>A0A4V6D4J9_SETVI</name>
<gene>
    <name evidence="1" type="ORF">SEVIR_7G258400v2</name>
</gene>
<proteinExistence type="predicted"/>
<dbReference type="EMBL" id="CM016558">
    <property type="protein sequence ID" value="TKW06716.1"/>
    <property type="molecule type" value="Genomic_DNA"/>
</dbReference>
<organism evidence="1 2">
    <name type="scientific">Setaria viridis</name>
    <name type="common">Green bristlegrass</name>
    <name type="synonym">Setaria italica subsp. viridis</name>
    <dbReference type="NCBI Taxonomy" id="4556"/>
    <lineage>
        <taxon>Eukaryota</taxon>
        <taxon>Viridiplantae</taxon>
        <taxon>Streptophyta</taxon>
        <taxon>Embryophyta</taxon>
        <taxon>Tracheophyta</taxon>
        <taxon>Spermatophyta</taxon>
        <taxon>Magnoliopsida</taxon>
        <taxon>Liliopsida</taxon>
        <taxon>Poales</taxon>
        <taxon>Poaceae</taxon>
        <taxon>PACMAD clade</taxon>
        <taxon>Panicoideae</taxon>
        <taxon>Panicodae</taxon>
        <taxon>Paniceae</taxon>
        <taxon>Cenchrinae</taxon>
        <taxon>Setaria</taxon>
    </lineage>
</organism>
<dbReference type="AlphaFoldDB" id="A0A4V6D4J9"/>
<evidence type="ECO:0000313" key="2">
    <source>
        <dbReference type="Proteomes" id="UP000298652"/>
    </source>
</evidence>
<accession>A0A4V6D4J9</accession>
<protein>
    <submittedName>
        <fullName evidence="1">Uncharacterized protein</fullName>
    </submittedName>
</protein>
<dbReference type="Gramene" id="TKW06716">
    <property type="protein sequence ID" value="TKW06716"/>
    <property type="gene ID" value="SEVIR_7G258400v2"/>
</dbReference>
<evidence type="ECO:0000313" key="1">
    <source>
        <dbReference type="EMBL" id="TKW06716.1"/>
    </source>
</evidence>
<sequence>MSPRWLDSGPSPACGCRGFTWKLVPFISSVLPRCHLHCSHFSALHPWERMRYASTHCRSHLVLSSYSSLLCSEATPMRIEMAWHY</sequence>